<dbReference type="AlphaFoldDB" id="A0A4Q1BAL3"/>
<protein>
    <submittedName>
        <fullName evidence="2">Uncharacterized protein</fullName>
    </submittedName>
</protein>
<dbReference type="VEuPathDB" id="FungiDB:TREMEDRAFT_59500"/>
<proteinExistence type="predicted"/>
<feature type="region of interest" description="Disordered" evidence="1">
    <location>
        <begin position="213"/>
        <end position="243"/>
    </location>
</feature>
<dbReference type="Proteomes" id="UP000289152">
    <property type="component" value="Unassembled WGS sequence"/>
</dbReference>
<comment type="caution">
    <text evidence="2">The sequence shown here is derived from an EMBL/GenBank/DDBJ whole genome shotgun (WGS) entry which is preliminary data.</text>
</comment>
<evidence type="ECO:0000313" key="3">
    <source>
        <dbReference type="Proteomes" id="UP000289152"/>
    </source>
</evidence>
<name>A0A4Q1BAL3_TREME</name>
<feature type="region of interest" description="Disordered" evidence="1">
    <location>
        <begin position="145"/>
        <end position="181"/>
    </location>
</feature>
<evidence type="ECO:0000313" key="2">
    <source>
        <dbReference type="EMBL" id="RXK34666.1"/>
    </source>
</evidence>
<feature type="compositionally biased region" description="Polar residues" evidence="1">
    <location>
        <begin position="150"/>
        <end position="175"/>
    </location>
</feature>
<dbReference type="EMBL" id="SDIL01000233">
    <property type="protein sequence ID" value="RXK34666.1"/>
    <property type="molecule type" value="Genomic_DNA"/>
</dbReference>
<accession>A0A4Q1BAL3</accession>
<feature type="compositionally biased region" description="Polar residues" evidence="1">
    <location>
        <begin position="213"/>
        <end position="224"/>
    </location>
</feature>
<sequence length="339" mass="36324">MDTDRTDTQSIPASAGDRHHGPSDVRSGSTSPQAGHPEASGDNDVLDSQGRTTSVLSTQSDLVKAIRQIREMRESIDSVDKTLQDWYSGKTGEHDTIGGQLSEADLKELSGLYRGLKDLDLRVSAISRGLIHIIQEYPQVAPAIKEQQTHHSQAGSSNGTRGVNAKTISKTTKTSRPPHADSFNPGSSFLLGAVMAWTLRSLLQEYKGGWRSTSRAKSNKTLTPSKGRASSLIPGASASMGEPPTDLVGRMSGELKDLLYGEALNILSASIMSACKQLFNDGTLLRSVTKRVMKDLVRTVNQAAAVAQSFPSITPSVASPEETYNNLVNMFAQGALSNQ</sequence>
<dbReference type="InParanoid" id="A0A4Q1BAL3"/>
<feature type="region of interest" description="Disordered" evidence="1">
    <location>
        <begin position="1"/>
        <end position="56"/>
    </location>
</feature>
<keyword evidence="3" id="KW-1185">Reference proteome</keyword>
<evidence type="ECO:0000256" key="1">
    <source>
        <dbReference type="SAM" id="MobiDB-lite"/>
    </source>
</evidence>
<gene>
    <name evidence="2" type="ORF">M231_08078</name>
</gene>
<reference evidence="2 3" key="1">
    <citation type="submission" date="2016-06" db="EMBL/GenBank/DDBJ databases">
        <title>Evolution of pathogenesis and genome organization in the Tremellales.</title>
        <authorList>
            <person name="Cuomo C."/>
            <person name="Litvintseva A."/>
            <person name="Heitman J."/>
            <person name="Chen Y."/>
            <person name="Sun S."/>
            <person name="Springer D."/>
            <person name="Dromer F."/>
            <person name="Young S."/>
            <person name="Zeng Q."/>
            <person name="Chapman S."/>
            <person name="Gujja S."/>
            <person name="Saif S."/>
            <person name="Birren B."/>
        </authorList>
    </citation>
    <scope>NUCLEOTIDE SEQUENCE [LARGE SCALE GENOMIC DNA]</scope>
    <source>
        <strain evidence="2 3">ATCC 28783</strain>
    </source>
</reference>
<organism evidence="2 3">
    <name type="scientific">Tremella mesenterica</name>
    <name type="common">Jelly fungus</name>
    <dbReference type="NCBI Taxonomy" id="5217"/>
    <lineage>
        <taxon>Eukaryota</taxon>
        <taxon>Fungi</taxon>
        <taxon>Dikarya</taxon>
        <taxon>Basidiomycota</taxon>
        <taxon>Agaricomycotina</taxon>
        <taxon>Tremellomycetes</taxon>
        <taxon>Tremellales</taxon>
        <taxon>Tremellaceae</taxon>
        <taxon>Tremella</taxon>
    </lineage>
</organism>